<feature type="region of interest" description="Disordered" evidence="1">
    <location>
        <begin position="1605"/>
        <end position="1676"/>
    </location>
</feature>
<reference evidence="3" key="1">
    <citation type="journal article" date="2014" name="Proc. Natl. Acad. Sci. U.S.A.">
        <title>Extensive sampling of basidiomycete genomes demonstrates inadequacy of the white-rot/brown-rot paradigm for wood decay fungi.</title>
        <authorList>
            <person name="Riley R."/>
            <person name="Salamov A.A."/>
            <person name="Brown D.W."/>
            <person name="Nagy L.G."/>
            <person name="Floudas D."/>
            <person name="Held B.W."/>
            <person name="Levasseur A."/>
            <person name="Lombard V."/>
            <person name="Morin E."/>
            <person name="Otillar R."/>
            <person name="Lindquist E.A."/>
            <person name="Sun H."/>
            <person name="LaButti K.M."/>
            <person name="Schmutz J."/>
            <person name="Jabbour D."/>
            <person name="Luo H."/>
            <person name="Baker S.E."/>
            <person name="Pisabarro A.G."/>
            <person name="Walton J.D."/>
            <person name="Blanchette R.A."/>
            <person name="Henrissat B."/>
            <person name="Martin F."/>
            <person name="Cullen D."/>
            <person name="Hibbett D.S."/>
            <person name="Grigoriev I.V."/>
        </authorList>
    </citation>
    <scope>NUCLEOTIDE SEQUENCE [LARGE SCALE GENOMIC DNA]</scope>
    <source>
        <strain evidence="3">MUCL 33604</strain>
    </source>
</reference>
<dbReference type="HOGENOM" id="CLU_241640_0_0_1"/>
<feature type="region of interest" description="Disordered" evidence="1">
    <location>
        <begin position="1"/>
        <end position="1403"/>
    </location>
</feature>
<feature type="compositionally biased region" description="Polar residues" evidence="1">
    <location>
        <begin position="913"/>
        <end position="923"/>
    </location>
</feature>
<feature type="compositionally biased region" description="Basic and acidic residues" evidence="1">
    <location>
        <begin position="584"/>
        <end position="593"/>
    </location>
</feature>
<feature type="compositionally biased region" description="Basic and acidic residues" evidence="1">
    <location>
        <begin position="300"/>
        <end position="312"/>
    </location>
</feature>
<feature type="compositionally biased region" description="Basic and acidic residues" evidence="1">
    <location>
        <begin position="1285"/>
        <end position="1294"/>
    </location>
</feature>
<dbReference type="InParanoid" id="A0A067Q143"/>
<feature type="compositionally biased region" description="Polar residues" evidence="1">
    <location>
        <begin position="533"/>
        <end position="546"/>
    </location>
</feature>
<feature type="compositionally biased region" description="Basic and acidic residues" evidence="1">
    <location>
        <begin position="203"/>
        <end position="290"/>
    </location>
</feature>
<dbReference type="Proteomes" id="UP000027265">
    <property type="component" value="Unassembled WGS sequence"/>
</dbReference>
<proteinExistence type="predicted"/>
<dbReference type="OrthoDB" id="3058872at2759"/>
<name>A0A067Q143_9AGAM</name>
<keyword evidence="3" id="KW-1185">Reference proteome</keyword>
<feature type="compositionally biased region" description="Polar residues" evidence="1">
    <location>
        <begin position="173"/>
        <end position="194"/>
    </location>
</feature>
<feature type="compositionally biased region" description="Low complexity" evidence="1">
    <location>
        <begin position="1359"/>
        <end position="1372"/>
    </location>
</feature>
<accession>A0A067Q143</accession>
<evidence type="ECO:0000256" key="1">
    <source>
        <dbReference type="SAM" id="MobiDB-lite"/>
    </source>
</evidence>
<feature type="compositionally biased region" description="Basic and acidic residues" evidence="1">
    <location>
        <begin position="1046"/>
        <end position="1056"/>
    </location>
</feature>
<feature type="compositionally biased region" description="Polar residues" evidence="1">
    <location>
        <begin position="600"/>
        <end position="628"/>
    </location>
</feature>
<feature type="compositionally biased region" description="Polar residues" evidence="1">
    <location>
        <begin position="1326"/>
        <end position="1346"/>
    </location>
</feature>
<feature type="compositionally biased region" description="Pro residues" evidence="1">
    <location>
        <begin position="679"/>
        <end position="688"/>
    </location>
</feature>
<organism evidence="2 3">
    <name type="scientific">Jaapia argillacea MUCL 33604</name>
    <dbReference type="NCBI Taxonomy" id="933084"/>
    <lineage>
        <taxon>Eukaryota</taxon>
        <taxon>Fungi</taxon>
        <taxon>Dikarya</taxon>
        <taxon>Basidiomycota</taxon>
        <taxon>Agaricomycotina</taxon>
        <taxon>Agaricomycetes</taxon>
        <taxon>Agaricomycetidae</taxon>
        <taxon>Jaapiales</taxon>
        <taxon>Jaapiaceae</taxon>
        <taxon>Jaapia</taxon>
    </lineage>
</organism>
<evidence type="ECO:0000313" key="2">
    <source>
        <dbReference type="EMBL" id="KDQ60694.1"/>
    </source>
</evidence>
<dbReference type="STRING" id="933084.A0A067Q143"/>
<feature type="compositionally biased region" description="Basic and acidic residues" evidence="1">
    <location>
        <begin position="1"/>
        <end position="17"/>
    </location>
</feature>
<feature type="compositionally biased region" description="Polar residues" evidence="1">
    <location>
        <begin position="355"/>
        <end position="371"/>
    </location>
</feature>
<feature type="compositionally biased region" description="Polar residues" evidence="1">
    <location>
        <begin position="94"/>
        <end position="121"/>
    </location>
</feature>
<feature type="compositionally biased region" description="Polar residues" evidence="1">
    <location>
        <begin position="987"/>
        <end position="1002"/>
    </location>
</feature>
<feature type="compositionally biased region" description="Polar residues" evidence="1">
    <location>
        <begin position="936"/>
        <end position="950"/>
    </location>
</feature>
<feature type="compositionally biased region" description="Polar residues" evidence="1">
    <location>
        <begin position="572"/>
        <end position="581"/>
    </location>
</feature>
<feature type="compositionally biased region" description="Low complexity" evidence="1">
    <location>
        <begin position="794"/>
        <end position="812"/>
    </location>
</feature>
<feature type="compositionally biased region" description="Polar residues" evidence="1">
    <location>
        <begin position="334"/>
        <end position="348"/>
    </location>
</feature>
<feature type="compositionally biased region" description="Low complexity" evidence="1">
    <location>
        <begin position="502"/>
        <end position="514"/>
    </location>
</feature>
<feature type="compositionally biased region" description="Low complexity" evidence="1">
    <location>
        <begin position="826"/>
        <end position="837"/>
    </location>
</feature>
<protein>
    <submittedName>
        <fullName evidence="2">Uncharacterized protein</fullName>
    </submittedName>
</protein>
<dbReference type="EMBL" id="KL197713">
    <property type="protein sequence ID" value="KDQ60694.1"/>
    <property type="molecule type" value="Genomic_DNA"/>
</dbReference>
<feature type="compositionally biased region" description="Low complexity" evidence="1">
    <location>
        <begin position="1315"/>
        <end position="1325"/>
    </location>
</feature>
<feature type="region of interest" description="Disordered" evidence="1">
    <location>
        <begin position="1504"/>
        <end position="1552"/>
    </location>
</feature>
<sequence length="1676" mass="181848">MSRRHDATDATLSHDRWFPQAESSERPRRRSSMAQNQVTELGVNVGASHRRPHNSSREQPPGGHNGAPPTSGPSAYYAQQPAPSTSRGAAYDQYYSTSQSRRPATSPAAQGPTTSSNSQSHTRVDSRGQQKPHPQIPDPYAYLSKRAGDKASPQSSAEKVAQAEAALRHGYHQSRSGQQSTNAHPSSSTQNPPTLSAVGPADNLHRSLRQREKERDDREFKRREERAREKLDQEREKEREAEKRRRKEEKERLKYLEERAREKEKRDKEKEKLREKDRLREQLAKDEQRRLTRTAPLYPERIKEVDSSDSSRRRPPPAMATHRRHQTDDGTGGINSAQWDAYNAQISNPPRAPPASNTVNFPSSTLTNVTKGPSEVVHPGNSADRQPSDPRAREREKVLQHYRTQSDRVDNLRDGTVSGSDNEKKPRREQRPDGNLPDPRMHTSDSRTPTPQGVPQDPNPSPRLRQSPSQGATAKPAPDPPKREKRKNSLTSWFFPNRDATKASTKVAKASEASRVNGSSHSHAAPAMESRVRSQSDNTQTNSSRPIQGGVTLEKQSSPHHKPLHPPPNQPGVQRSPSISHGQDPLRHSEHSIRQPATVDMSSRTRSRSQDNGPPSSAVPPQSNSQPTAPGATSVPTSFDSFYSTKPPENPAASAPLPRPALVARKSSMVRIIDDSPKVPNPSGPPGIDPRHNNAGPPGSLQPLHSGPPLTHHQTASLWAPTPSQPLPRRASGHNLNGGASVSIPPVARSSAMPPSAFVPLPTSGPQPTGRDPVAADVQQSTPVRRLREVLSSPDTTPTAPTHQHPTLPPTQYSSSASRGPPPLLQPHAGPPGSHAPPTRKPSYRNLHQAPPTTTSTLMPTLPTNVGQGYPVPRNPSASSIEQIGHAPLSSSTRHNVEAPSGKPSLPPPIHPSGSQLHSQPKSTPFGATGVAANPIGSQALSSGALQQHQGLAPIPPPTPAHQHRSSPVALPNPVTALNPPPGVLEASQQKLFGNSHQSRNPHASGIKQEIDESQPKMVPPPGMQRNYLAPLPIAKSESNNLPTELQRRPQQHDDSIVASQPIPRDPSLERGFGVAVSNKQSGSPNRKVEPGNGYQLHLPGKTSSDTPTIRDARANPTAAIHPGTPRISTQDANPRFRAKDETAYRVPTKQQGDDNAGSSTARVYYTPPNDLNTLPGAHPSAITDQRRYSPNMPKTHPPSHSPNMSQNPPPGQSTPPRRFPSEAPPAQLTHRTSLKNLHPTAAHHPPPEHHVIKQPSPLIPQQVPAPATSITPQGHNGQPIAEAPPRRSHESTRNTDLNRPVALSQPFTAPPAALPLGYGPDLGPQSRSSQNQATSRYREANSSSTPSQLLPRPRPHPSRTSTLPAPVAPTVTPQPPQPLRQETLPAQPSVYPLPGVPRSHKLSDPERIDKVAVSANLIAVTPQHQLPPQSVPSRSTDSEILKTPSSLAQQDHYSIPVAPQISSSASQESKKRGSFFNTLFRPKPTGYKPQDILQQSDFWEPPTQIKSSREAAPQTHNLPKAEGLGPSSGKITKATHKVASPMPSRVDPSAPVALHIPVPPMSGRKSPGRQGIIRHFLNPKRYRTVSSASVEAVDGTANNTVLNSPTASTLSVNPPIPPIPSRDPILATTEWRNKAEEQQSRGAGRRPRPGVTFEEVENQPERFGPIRPPSRQRRR</sequence>
<feature type="compositionally biased region" description="Polar residues" evidence="1">
    <location>
        <begin position="634"/>
        <end position="644"/>
    </location>
</feature>
<gene>
    <name evidence="2" type="ORF">JAAARDRAFT_31669</name>
</gene>
<feature type="compositionally biased region" description="Low complexity" evidence="1">
    <location>
        <begin position="651"/>
        <end position="665"/>
    </location>
</feature>
<feature type="compositionally biased region" description="Basic and acidic residues" evidence="1">
    <location>
        <begin position="421"/>
        <end position="432"/>
    </location>
</feature>
<evidence type="ECO:0000313" key="3">
    <source>
        <dbReference type="Proteomes" id="UP000027265"/>
    </source>
</evidence>
<feature type="compositionally biased region" description="Basic and acidic residues" evidence="1">
    <location>
        <begin position="386"/>
        <end position="413"/>
    </location>
</feature>
<feature type="compositionally biased region" description="Low complexity" evidence="1">
    <location>
        <begin position="851"/>
        <end position="864"/>
    </location>
</feature>